<dbReference type="GeneID" id="30991832"/>
<dbReference type="EMBL" id="KV453945">
    <property type="protein sequence ID" value="ODV71086.1"/>
    <property type="molecule type" value="Genomic_DNA"/>
</dbReference>
<organism evidence="2 3">
    <name type="scientific">Cyberlindnera jadinii (strain ATCC 18201 / CBS 1600 / BCRC 20928 / JCM 3617 / NBRC 0987 / NRRL Y-1542)</name>
    <name type="common">Torula yeast</name>
    <name type="synonym">Candida utilis</name>
    <dbReference type="NCBI Taxonomy" id="983966"/>
    <lineage>
        <taxon>Eukaryota</taxon>
        <taxon>Fungi</taxon>
        <taxon>Dikarya</taxon>
        <taxon>Ascomycota</taxon>
        <taxon>Saccharomycotina</taxon>
        <taxon>Saccharomycetes</taxon>
        <taxon>Phaffomycetales</taxon>
        <taxon>Phaffomycetaceae</taxon>
        <taxon>Cyberlindnera</taxon>
    </lineage>
</organism>
<dbReference type="GO" id="GO:0031931">
    <property type="term" value="C:TORC1 complex"/>
    <property type="evidence" value="ECO:0007669"/>
    <property type="project" value="InterPro"/>
</dbReference>
<feature type="region of interest" description="Disordered" evidence="1">
    <location>
        <begin position="1"/>
        <end position="62"/>
    </location>
</feature>
<dbReference type="OrthoDB" id="5430106at2759"/>
<dbReference type="OMA" id="PQQVLSY"/>
<sequence>MPKQPEKKLTKQFSAKPSHSRSASYGRNLNRLGRITSVDDMANARPKLNRSKSTESNLTRRNRSFTKLAQLHPLTRNSSHVNVNKAVLDLHHDQQDSSDEGGEDGEDGEDGNTKNEDLEEEEVDQFSEEEPAEPEPEPQQVLSYKAPPQFSHLSIPRESVLAGGGEEEQAVAEQDNKENGGQDHSIRLHGPSYERAGESNGTQKTANGDGANAKSSSDKDLGLYYQNMILSQSTGVVRAFGDKPFQNSFLPDDIAKANSHLQYIHSNDHISGSNLDNISKSTNSLRQFTISASVGKLGTSNETSSSMLSFKAGAGMTPLNNNMTANRDTPLGTPSNFNQFLKSSGSNIETRTQQKLWLQRENSLLDVSQMNNSINQSNPQIRREFERVSREFTNVRRFENPLKKAVKRANVATALKSPEDCSQNLKALNTDEIQAKLLKLWVKGSKPKRSQLHQALQQQQQYNPRNANMVLNQNIGGSSTGYVSSPLRSPNVAPPSTRAVDRAQNADANRRIDLAAMRMSEEAPKLA</sequence>
<dbReference type="GO" id="GO:0000329">
    <property type="term" value="C:fungal-type vacuole membrane"/>
    <property type="evidence" value="ECO:0007669"/>
    <property type="project" value="TreeGrafter"/>
</dbReference>
<feature type="compositionally biased region" description="Basic and acidic residues" evidence="1">
    <location>
        <begin position="174"/>
        <end position="186"/>
    </location>
</feature>
<reference evidence="2 3" key="1">
    <citation type="journal article" date="2016" name="Proc. Natl. Acad. Sci. U.S.A.">
        <title>Comparative genomics of biotechnologically important yeasts.</title>
        <authorList>
            <person name="Riley R."/>
            <person name="Haridas S."/>
            <person name="Wolfe K.H."/>
            <person name="Lopes M.R."/>
            <person name="Hittinger C.T."/>
            <person name="Goeker M."/>
            <person name="Salamov A.A."/>
            <person name="Wisecaver J.H."/>
            <person name="Long T.M."/>
            <person name="Calvey C.H."/>
            <person name="Aerts A.L."/>
            <person name="Barry K.W."/>
            <person name="Choi C."/>
            <person name="Clum A."/>
            <person name="Coughlan A.Y."/>
            <person name="Deshpande S."/>
            <person name="Douglass A.P."/>
            <person name="Hanson S.J."/>
            <person name="Klenk H.-P."/>
            <person name="LaButti K.M."/>
            <person name="Lapidus A."/>
            <person name="Lindquist E.A."/>
            <person name="Lipzen A.M."/>
            <person name="Meier-Kolthoff J.P."/>
            <person name="Ohm R.A."/>
            <person name="Otillar R.P."/>
            <person name="Pangilinan J.L."/>
            <person name="Peng Y."/>
            <person name="Rokas A."/>
            <person name="Rosa C.A."/>
            <person name="Scheuner C."/>
            <person name="Sibirny A.A."/>
            <person name="Slot J.C."/>
            <person name="Stielow J.B."/>
            <person name="Sun H."/>
            <person name="Kurtzman C.P."/>
            <person name="Blackwell M."/>
            <person name="Grigoriev I.V."/>
            <person name="Jeffries T.W."/>
        </authorList>
    </citation>
    <scope>NUCLEOTIDE SEQUENCE [LARGE SCALE GENOMIC DNA]</scope>
    <source>
        <strain evidence="3">ATCC 18201 / CBS 1600 / BCRC 20928 / JCM 3617 / NBRC 0987 / NRRL Y-1542</strain>
    </source>
</reference>
<dbReference type="RefSeq" id="XP_020068125.1">
    <property type="nucleotide sequence ID" value="XM_020217436.1"/>
</dbReference>
<feature type="compositionally biased region" description="Acidic residues" evidence="1">
    <location>
        <begin position="117"/>
        <end position="136"/>
    </location>
</feature>
<dbReference type="STRING" id="983966.A0A1E4RV09"/>
<feature type="compositionally biased region" description="Polar residues" evidence="1">
    <location>
        <begin position="11"/>
        <end position="27"/>
    </location>
</feature>
<dbReference type="InterPro" id="IPR018857">
    <property type="entry name" value="TORC1_cplx_su_TCO89"/>
</dbReference>
<evidence type="ECO:0000313" key="3">
    <source>
        <dbReference type="Proteomes" id="UP000094389"/>
    </source>
</evidence>
<evidence type="ECO:0000313" key="2">
    <source>
        <dbReference type="EMBL" id="ODV71086.1"/>
    </source>
</evidence>
<feature type="region of interest" description="Disordered" evidence="1">
    <location>
        <begin position="92"/>
        <end position="141"/>
    </location>
</feature>
<keyword evidence="3" id="KW-1185">Reference proteome</keyword>
<gene>
    <name evidence="2" type="ORF">CYBJADRAFT_192280</name>
</gene>
<dbReference type="Proteomes" id="UP000094389">
    <property type="component" value="Unassembled WGS sequence"/>
</dbReference>
<evidence type="ECO:0000256" key="1">
    <source>
        <dbReference type="SAM" id="MobiDB-lite"/>
    </source>
</evidence>
<dbReference type="AlphaFoldDB" id="A0A1E4RV09"/>
<accession>A0A1E4RV09</accession>
<feature type="region of interest" description="Disordered" evidence="1">
    <location>
        <begin position="160"/>
        <end position="217"/>
    </location>
</feature>
<feature type="compositionally biased region" description="Acidic residues" evidence="1">
    <location>
        <begin position="96"/>
        <end position="110"/>
    </location>
</feature>
<name>A0A1E4RV09_CYBJN</name>
<dbReference type="PANTHER" id="PTHR22794">
    <property type="entry name" value="THAP DOMAIN PROTEIN 11"/>
    <property type="match status" value="1"/>
</dbReference>
<dbReference type="PANTHER" id="PTHR22794:SF2">
    <property type="entry name" value="THAP DOMAIN-CONTAINING PROTEIN 11"/>
    <property type="match status" value="1"/>
</dbReference>
<feature type="region of interest" description="Disordered" evidence="1">
    <location>
        <begin position="475"/>
        <end position="507"/>
    </location>
</feature>
<feature type="compositionally biased region" description="Polar residues" evidence="1">
    <location>
        <begin position="475"/>
        <end position="488"/>
    </location>
</feature>
<protein>
    <submittedName>
        <fullName evidence="2">Uncharacterized protein</fullName>
    </submittedName>
</protein>
<dbReference type="Pfam" id="PF10452">
    <property type="entry name" value="TCO89"/>
    <property type="match status" value="1"/>
</dbReference>
<dbReference type="GO" id="GO:0031929">
    <property type="term" value="P:TOR signaling"/>
    <property type="evidence" value="ECO:0007669"/>
    <property type="project" value="InterPro"/>
</dbReference>
<proteinExistence type="predicted"/>